<dbReference type="Proteomes" id="UP000095591">
    <property type="component" value="Unassembled WGS sequence"/>
</dbReference>
<dbReference type="AlphaFoldDB" id="A0A173U8Y4"/>
<sequence>MFAGFMGNSVLCTEPLEWKLCGFVFVEKALKDIIPISEIPNFISRYNTTDAHACYSYFERSIL</sequence>
<dbReference type="EMBL" id="CYXP01000004">
    <property type="protein sequence ID" value="CUN10930.1"/>
    <property type="molecule type" value="Genomic_DNA"/>
</dbReference>
<organism evidence="1 2">
    <name type="scientific">Parabacteroides distasonis</name>
    <dbReference type="NCBI Taxonomy" id="823"/>
    <lineage>
        <taxon>Bacteria</taxon>
        <taxon>Pseudomonadati</taxon>
        <taxon>Bacteroidota</taxon>
        <taxon>Bacteroidia</taxon>
        <taxon>Bacteroidales</taxon>
        <taxon>Tannerellaceae</taxon>
        <taxon>Parabacteroides</taxon>
    </lineage>
</organism>
<accession>A0A173U8Y4</accession>
<evidence type="ECO:0000313" key="1">
    <source>
        <dbReference type="EMBL" id="CUN10930.1"/>
    </source>
</evidence>
<name>A0A173U8Y4_PARDI</name>
<gene>
    <name evidence="1" type="ORF">ERS852429_01972</name>
</gene>
<evidence type="ECO:0000313" key="2">
    <source>
        <dbReference type="Proteomes" id="UP000095591"/>
    </source>
</evidence>
<proteinExistence type="predicted"/>
<reference evidence="1 2" key="1">
    <citation type="submission" date="2015-09" db="EMBL/GenBank/DDBJ databases">
        <authorList>
            <consortium name="Pathogen Informatics"/>
        </authorList>
    </citation>
    <scope>NUCLEOTIDE SEQUENCE [LARGE SCALE GENOMIC DNA]</scope>
    <source>
        <strain evidence="1 2">2789STDY5608872</strain>
    </source>
</reference>
<protein>
    <submittedName>
        <fullName evidence="1">Uncharacterized protein</fullName>
    </submittedName>
</protein>